<dbReference type="PANTHER" id="PTHR33619">
    <property type="entry name" value="POLYSACCHARIDE EXPORT PROTEIN GFCE-RELATED"/>
    <property type="match status" value="1"/>
</dbReference>
<reference evidence="18" key="1">
    <citation type="journal article" date="2019" name="Int. J. Syst. Evol. Microbiol.">
        <title>The Global Catalogue of Microorganisms (GCM) 10K type strain sequencing project: providing services to taxonomists for standard genome sequencing and annotation.</title>
        <authorList>
            <consortium name="The Broad Institute Genomics Platform"/>
            <consortium name="The Broad Institute Genome Sequencing Center for Infectious Disease"/>
            <person name="Wu L."/>
            <person name="Ma J."/>
        </authorList>
    </citation>
    <scope>NUCLEOTIDE SEQUENCE [LARGE SCALE GENOMIC DNA]</scope>
    <source>
        <strain evidence="18">KCTC 12861</strain>
    </source>
</reference>
<evidence type="ECO:0000256" key="11">
    <source>
        <dbReference type="ARBA" id="ARBA00023136"/>
    </source>
</evidence>
<comment type="similarity">
    <text evidence="2">Belongs to the BexD/CtrA/VexA family.</text>
</comment>
<organism evidence="17 18">
    <name type="scientific">Pseudovibrio japonicus</name>
    <dbReference type="NCBI Taxonomy" id="366534"/>
    <lineage>
        <taxon>Bacteria</taxon>
        <taxon>Pseudomonadati</taxon>
        <taxon>Pseudomonadota</taxon>
        <taxon>Alphaproteobacteria</taxon>
        <taxon>Hyphomicrobiales</taxon>
        <taxon>Stappiaceae</taxon>
        <taxon>Pseudovibrio</taxon>
    </lineage>
</organism>
<name>A0ABQ3EMQ7_9HYPH</name>
<keyword evidence="4" id="KW-1134">Transmembrane beta strand</keyword>
<keyword evidence="10" id="KW-0626">Porin</keyword>
<feature type="domain" description="SLBB" evidence="16">
    <location>
        <begin position="261"/>
        <end position="361"/>
    </location>
</feature>
<evidence type="ECO:0000259" key="15">
    <source>
        <dbReference type="Pfam" id="PF02563"/>
    </source>
</evidence>
<evidence type="ECO:0000259" key="16">
    <source>
        <dbReference type="Pfam" id="PF22461"/>
    </source>
</evidence>
<comment type="subcellular location">
    <subcellularLocation>
        <location evidence="1">Cell outer membrane</location>
        <topology evidence="1">Multi-pass membrane protein</topology>
    </subcellularLocation>
</comment>
<dbReference type="Pfam" id="PF02563">
    <property type="entry name" value="Poly_export"/>
    <property type="match status" value="1"/>
</dbReference>
<evidence type="ECO:0000256" key="6">
    <source>
        <dbReference type="ARBA" id="ARBA00022692"/>
    </source>
</evidence>
<evidence type="ECO:0000256" key="8">
    <source>
        <dbReference type="ARBA" id="ARBA00023047"/>
    </source>
</evidence>
<dbReference type="InterPro" id="IPR054765">
    <property type="entry name" value="SLBB_dom"/>
</dbReference>
<dbReference type="InterPro" id="IPR049712">
    <property type="entry name" value="Poly_export"/>
</dbReference>
<dbReference type="Proteomes" id="UP000637980">
    <property type="component" value="Unassembled WGS sequence"/>
</dbReference>
<evidence type="ECO:0000256" key="5">
    <source>
        <dbReference type="ARBA" id="ARBA00022597"/>
    </source>
</evidence>
<evidence type="ECO:0000256" key="3">
    <source>
        <dbReference type="ARBA" id="ARBA00022448"/>
    </source>
</evidence>
<feature type="domain" description="Polysaccharide export protein N-terminal" evidence="15">
    <location>
        <begin position="91"/>
        <end position="174"/>
    </location>
</feature>
<dbReference type="PANTHER" id="PTHR33619:SF3">
    <property type="entry name" value="POLYSACCHARIDE EXPORT PROTEIN GFCE-RELATED"/>
    <property type="match status" value="1"/>
</dbReference>
<dbReference type="RefSeq" id="WP_209009217.1">
    <property type="nucleotide sequence ID" value="NZ_BMXE01000007.1"/>
</dbReference>
<dbReference type="Pfam" id="PF22461">
    <property type="entry name" value="SLBB_2"/>
    <property type="match status" value="2"/>
</dbReference>
<keyword evidence="9" id="KW-0406">Ion transport</keyword>
<keyword evidence="14" id="KW-0449">Lipoprotein</keyword>
<keyword evidence="5" id="KW-0762">Sugar transport</keyword>
<feature type="domain" description="SLBB" evidence="16">
    <location>
        <begin position="181"/>
        <end position="255"/>
    </location>
</feature>
<keyword evidence="6" id="KW-0812">Transmembrane</keyword>
<protein>
    <submittedName>
        <fullName evidence="17">Capsule polysaccharide transporter</fullName>
    </submittedName>
</protein>
<evidence type="ECO:0000256" key="2">
    <source>
        <dbReference type="ARBA" id="ARBA00009450"/>
    </source>
</evidence>
<evidence type="ECO:0000256" key="12">
    <source>
        <dbReference type="ARBA" id="ARBA00023139"/>
    </source>
</evidence>
<keyword evidence="7" id="KW-0732">Signal</keyword>
<evidence type="ECO:0000256" key="9">
    <source>
        <dbReference type="ARBA" id="ARBA00023065"/>
    </source>
</evidence>
<dbReference type="Gene3D" id="3.30.1950.10">
    <property type="entry name" value="wza like domain"/>
    <property type="match status" value="1"/>
</dbReference>
<dbReference type="Gene3D" id="3.10.560.10">
    <property type="entry name" value="Outer membrane lipoprotein wza domain like"/>
    <property type="match status" value="2"/>
</dbReference>
<keyword evidence="11" id="KW-0472">Membrane</keyword>
<evidence type="ECO:0000313" key="18">
    <source>
        <dbReference type="Proteomes" id="UP000637980"/>
    </source>
</evidence>
<sequence>MRQSLTVRTGLNITGWLEVIIVSTLLLVVAGCSEIPGHGPSAYQVENATSQGDVDALNYVMLDVDVPTVQHISNYEEGLPPKEFRVGKGTPGAIRVGLGDQLRVGIWESIPNGLFSTATQKQTELALVVDDKGKIYVPYAGEINVLNRSISEVREQILTSLEGKAVDPQVVVNLEANGSHKVIVIGEVMKPGQYRVHEDGLSLVEAISEAGGTRHPDYESFVTVVRNDRKFRFSLDEISDQPVKNIWLRPKDIVSISHKPKSFTVFGAVAARRKFDFAASRVNLSEAIGMSGGLHDGTADATGVFLFRFENRDKVMALLPAHEQAVNFPTVPVVYRLNLKEASGMFLTQAFEVKDKDVIYVANSSVSEVNKVINILVSPLTGTMSSGAALAGLP</sequence>
<dbReference type="EMBL" id="BMXE01000007">
    <property type="protein sequence ID" value="GHB42372.1"/>
    <property type="molecule type" value="Genomic_DNA"/>
</dbReference>
<gene>
    <name evidence="17" type="primary">rkpU</name>
    <name evidence="17" type="ORF">GCM10007094_34510</name>
</gene>
<keyword evidence="3" id="KW-0813">Transport</keyword>
<dbReference type="InterPro" id="IPR003715">
    <property type="entry name" value="Poly_export_N"/>
</dbReference>
<dbReference type="PROSITE" id="PS51257">
    <property type="entry name" value="PROKAR_LIPOPROTEIN"/>
    <property type="match status" value="1"/>
</dbReference>
<keyword evidence="8" id="KW-0625">Polysaccharide transport</keyword>
<keyword evidence="12" id="KW-0564">Palmitate</keyword>
<evidence type="ECO:0000256" key="1">
    <source>
        <dbReference type="ARBA" id="ARBA00004571"/>
    </source>
</evidence>
<comment type="caution">
    <text evidence="17">The sequence shown here is derived from an EMBL/GenBank/DDBJ whole genome shotgun (WGS) entry which is preliminary data.</text>
</comment>
<accession>A0ABQ3EMQ7</accession>
<evidence type="ECO:0000256" key="7">
    <source>
        <dbReference type="ARBA" id="ARBA00022729"/>
    </source>
</evidence>
<evidence type="ECO:0000256" key="14">
    <source>
        <dbReference type="ARBA" id="ARBA00023288"/>
    </source>
</evidence>
<keyword evidence="13" id="KW-0998">Cell outer membrane</keyword>
<evidence type="ECO:0000313" key="17">
    <source>
        <dbReference type="EMBL" id="GHB42372.1"/>
    </source>
</evidence>
<evidence type="ECO:0000256" key="13">
    <source>
        <dbReference type="ARBA" id="ARBA00023237"/>
    </source>
</evidence>
<keyword evidence="18" id="KW-1185">Reference proteome</keyword>
<proteinExistence type="inferred from homology"/>
<evidence type="ECO:0000256" key="4">
    <source>
        <dbReference type="ARBA" id="ARBA00022452"/>
    </source>
</evidence>
<evidence type="ECO:0000256" key="10">
    <source>
        <dbReference type="ARBA" id="ARBA00023114"/>
    </source>
</evidence>